<dbReference type="eggNOG" id="KOG0081">
    <property type="taxonomic scope" value="Eukaryota"/>
</dbReference>
<name>A7RER4_NEMVE</name>
<dbReference type="SUPFAM" id="SSF52540">
    <property type="entry name" value="P-loop containing nucleoside triphosphate hydrolases"/>
    <property type="match status" value="1"/>
</dbReference>
<dbReference type="InterPro" id="IPR001806">
    <property type="entry name" value="Small_GTPase"/>
</dbReference>
<dbReference type="AlphaFoldDB" id="A7RER4"/>
<organism evidence="2 3">
    <name type="scientific">Nematostella vectensis</name>
    <name type="common">Starlet sea anemone</name>
    <dbReference type="NCBI Taxonomy" id="45351"/>
    <lineage>
        <taxon>Eukaryota</taxon>
        <taxon>Metazoa</taxon>
        <taxon>Cnidaria</taxon>
        <taxon>Anthozoa</taxon>
        <taxon>Hexacorallia</taxon>
        <taxon>Actiniaria</taxon>
        <taxon>Edwardsiidae</taxon>
        <taxon>Nematostella</taxon>
    </lineage>
</organism>
<evidence type="ECO:0000256" key="1">
    <source>
        <dbReference type="SAM" id="Phobius"/>
    </source>
</evidence>
<keyword evidence="1" id="KW-0472">Membrane</keyword>
<dbReference type="GO" id="GO:0003924">
    <property type="term" value="F:GTPase activity"/>
    <property type="evidence" value="ECO:0000318"/>
    <property type="project" value="GO_Central"/>
</dbReference>
<dbReference type="GO" id="GO:0006887">
    <property type="term" value="P:exocytosis"/>
    <property type="evidence" value="ECO:0000318"/>
    <property type="project" value="GO_Central"/>
</dbReference>
<dbReference type="HOGENOM" id="CLU_1898705_0_0_1"/>
<evidence type="ECO:0000313" key="3">
    <source>
        <dbReference type="Proteomes" id="UP000001593"/>
    </source>
</evidence>
<dbReference type="InterPro" id="IPR027417">
    <property type="entry name" value="P-loop_NTPase"/>
</dbReference>
<dbReference type="GO" id="GO:0070382">
    <property type="term" value="C:exocytic vesicle"/>
    <property type="evidence" value="ECO:0000318"/>
    <property type="project" value="GO_Central"/>
</dbReference>
<proteinExistence type="predicted"/>
<reference evidence="2 3" key="1">
    <citation type="journal article" date="2007" name="Science">
        <title>Sea anemone genome reveals ancestral eumetazoan gene repertoire and genomic organization.</title>
        <authorList>
            <person name="Putnam N.H."/>
            <person name="Srivastava M."/>
            <person name="Hellsten U."/>
            <person name="Dirks B."/>
            <person name="Chapman J."/>
            <person name="Salamov A."/>
            <person name="Terry A."/>
            <person name="Shapiro H."/>
            <person name="Lindquist E."/>
            <person name="Kapitonov V.V."/>
            <person name="Jurka J."/>
            <person name="Genikhovich G."/>
            <person name="Grigoriev I.V."/>
            <person name="Lucas S.M."/>
            <person name="Steele R.E."/>
            <person name="Finnerty J.R."/>
            <person name="Technau U."/>
            <person name="Martindale M.Q."/>
            <person name="Rokhsar D.S."/>
        </authorList>
    </citation>
    <scope>NUCLEOTIDE SEQUENCE [LARGE SCALE GENOMIC DNA]</scope>
    <source>
        <strain evidence="3">CH2 X CH6</strain>
    </source>
</reference>
<dbReference type="GO" id="GO:0005525">
    <property type="term" value="F:GTP binding"/>
    <property type="evidence" value="ECO:0000318"/>
    <property type="project" value="GO_Central"/>
</dbReference>
<keyword evidence="1" id="KW-1133">Transmembrane helix</keyword>
<gene>
    <name evidence="2" type="ORF">NEMVEDRAFT_v1g196107</name>
</gene>
<dbReference type="GO" id="GO:0016324">
    <property type="term" value="C:apical plasma membrane"/>
    <property type="evidence" value="ECO:0000318"/>
    <property type="project" value="GO_Central"/>
</dbReference>
<dbReference type="InParanoid" id="A7RER4"/>
<protein>
    <submittedName>
        <fullName evidence="2">Uncharacterized protein</fullName>
    </submittedName>
</protein>
<dbReference type="STRING" id="45351.A7RER4"/>
<dbReference type="Pfam" id="PF00071">
    <property type="entry name" value="Ras"/>
    <property type="match status" value="1"/>
</dbReference>
<dbReference type="GO" id="GO:0030141">
    <property type="term" value="C:secretory granule"/>
    <property type="evidence" value="ECO:0000318"/>
    <property type="project" value="GO_Central"/>
</dbReference>
<keyword evidence="1" id="KW-0812">Transmembrane</keyword>
<dbReference type="Proteomes" id="UP000001593">
    <property type="component" value="Unassembled WGS sequence"/>
</dbReference>
<keyword evidence="3" id="KW-1185">Reference proteome</keyword>
<evidence type="ECO:0000313" key="2">
    <source>
        <dbReference type="EMBL" id="EDO49959.1"/>
    </source>
</evidence>
<sequence length="134" mass="15647">MAEHPEEEEDQGKEFLIKFLALGDSGVGKTSLLYQYTDSHFNPRFVPTIGIDFREKRVPITVLSNRVNVWAVVVVFIYFVNDNKRNILCMLDGVAQQTMRSVHEENRFFRNEWVHPNFRRQIFASKLDVQSGLI</sequence>
<accession>A7RER4</accession>
<dbReference type="EMBL" id="DS469507">
    <property type="protein sequence ID" value="EDO49959.1"/>
    <property type="molecule type" value="Genomic_DNA"/>
</dbReference>
<dbReference type="Gene3D" id="3.40.50.300">
    <property type="entry name" value="P-loop containing nucleotide triphosphate hydrolases"/>
    <property type="match status" value="1"/>
</dbReference>
<dbReference type="PRINTS" id="PR00449">
    <property type="entry name" value="RASTRNSFRMNG"/>
</dbReference>
<dbReference type="PROSITE" id="PS51419">
    <property type="entry name" value="RAB"/>
    <property type="match status" value="1"/>
</dbReference>
<feature type="transmembrane region" description="Helical" evidence="1">
    <location>
        <begin position="63"/>
        <end position="80"/>
    </location>
</feature>
<dbReference type="GO" id="GO:0045921">
    <property type="term" value="P:positive regulation of exocytosis"/>
    <property type="evidence" value="ECO:0000318"/>
    <property type="project" value="GO_Central"/>
</dbReference>
<dbReference type="SMART" id="SM00175">
    <property type="entry name" value="RAB"/>
    <property type="match status" value="1"/>
</dbReference>
<dbReference type="GO" id="GO:0005794">
    <property type="term" value="C:Golgi apparatus"/>
    <property type="evidence" value="ECO:0000318"/>
    <property type="project" value="GO_Central"/>
</dbReference>